<dbReference type="Proteomes" id="UP000242188">
    <property type="component" value="Unassembled WGS sequence"/>
</dbReference>
<name>A0A210PEC2_MIZYE</name>
<proteinExistence type="predicted"/>
<protein>
    <submittedName>
        <fullName evidence="2">Coiled-coil domain-containing protein 24</fullName>
    </submittedName>
</protein>
<comment type="caution">
    <text evidence="2">The sequence shown here is derived from an EMBL/GenBank/DDBJ whole genome shotgun (WGS) entry which is preliminary data.</text>
</comment>
<evidence type="ECO:0000313" key="2">
    <source>
        <dbReference type="EMBL" id="OWF34832.1"/>
    </source>
</evidence>
<dbReference type="OrthoDB" id="197206at2759"/>
<dbReference type="PANTHER" id="PTHR28601:SF1">
    <property type="entry name" value="COILED-COIL DOMAIN-CONTAINING PROTEIN 24"/>
    <property type="match status" value="1"/>
</dbReference>
<evidence type="ECO:0000313" key="3">
    <source>
        <dbReference type="Proteomes" id="UP000242188"/>
    </source>
</evidence>
<accession>A0A210PEC2</accession>
<dbReference type="InterPro" id="IPR031367">
    <property type="entry name" value="CCDC24"/>
</dbReference>
<dbReference type="AlphaFoldDB" id="A0A210PEC2"/>
<feature type="compositionally biased region" description="Polar residues" evidence="1">
    <location>
        <begin position="409"/>
        <end position="420"/>
    </location>
</feature>
<evidence type="ECO:0000256" key="1">
    <source>
        <dbReference type="SAM" id="MobiDB-lite"/>
    </source>
</evidence>
<reference evidence="2 3" key="1">
    <citation type="journal article" date="2017" name="Nat. Ecol. Evol.">
        <title>Scallop genome provides insights into evolution of bilaterian karyotype and development.</title>
        <authorList>
            <person name="Wang S."/>
            <person name="Zhang J."/>
            <person name="Jiao W."/>
            <person name="Li J."/>
            <person name="Xun X."/>
            <person name="Sun Y."/>
            <person name="Guo X."/>
            <person name="Huan P."/>
            <person name="Dong B."/>
            <person name="Zhang L."/>
            <person name="Hu X."/>
            <person name="Sun X."/>
            <person name="Wang J."/>
            <person name="Zhao C."/>
            <person name="Wang Y."/>
            <person name="Wang D."/>
            <person name="Huang X."/>
            <person name="Wang R."/>
            <person name="Lv J."/>
            <person name="Li Y."/>
            <person name="Zhang Z."/>
            <person name="Liu B."/>
            <person name="Lu W."/>
            <person name="Hui Y."/>
            <person name="Liang J."/>
            <person name="Zhou Z."/>
            <person name="Hou R."/>
            <person name="Li X."/>
            <person name="Liu Y."/>
            <person name="Li H."/>
            <person name="Ning X."/>
            <person name="Lin Y."/>
            <person name="Zhao L."/>
            <person name="Xing Q."/>
            <person name="Dou J."/>
            <person name="Li Y."/>
            <person name="Mao J."/>
            <person name="Guo H."/>
            <person name="Dou H."/>
            <person name="Li T."/>
            <person name="Mu C."/>
            <person name="Jiang W."/>
            <person name="Fu Q."/>
            <person name="Fu X."/>
            <person name="Miao Y."/>
            <person name="Liu J."/>
            <person name="Yu Q."/>
            <person name="Li R."/>
            <person name="Liao H."/>
            <person name="Li X."/>
            <person name="Kong Y."/>
            <person name="Jiang Z."/>
            <person name="Chourrout D."/>
            <person name="Li R."/>
            <person name="Bao Z."/>
        </authorList>
    </citation>
    <scope>NUCLEOTIDE SEQUENCE [LARGE SCALE GENOMIC DNA]</scope>
    <source>
        <strain evidence="2 3">PY_sf001</strain>
    </source>
</reference>
<sequence>MDQPPFDLQGYNPPISLWQLVEQHVPKHEQDEIKNLLGESMVDQSLELHQEIDLLLEIWRDYRDETNGTQRVKLPEPPGLRDRLVQEINFFVENIRDKAKNNGVNPDRFIKAKHNTEIIDYAMDTARSGSRCRSRPGTAMSRDGSETPMITTPTGSDRISAASTLSEEIDSMNDKLNILHFDEVVQHLRSTLEEEVSMLLKDIRFLQDCLDDEATYRAEVKGTFSREPTIADLQQERSKMEKSLLVDGIPKKPPQVKAPFAPQSVRRPQPIAQDARSLAVGVTVPRGQGSPNSPKGTRTDQSHLMTRDGVYSAIKKPETSLGSRQGPMKASHSIRMTDSVTDRGDNSAPNEKNYSSDSRESSAKSAGGRVKSRHRDLSPARAKLVSVDMASGNITDLSPDANMLPTPPSSAKSQRPTSAQKFRRMILDCRETS</sequence>
<gene>
    <name evidence="2" type="ORF">KP79_PYT08521</name>
</gene>
<feature type="region of interest" description="Disordered" evidence="1">
    <location>
        <begin position="249"/>
        <end position="420"/>
    </location>
</feature>
<organism evidence="2 3">
    <name type="scientific">Mizuhopecten yessoensis</name>
    <name type="common">Japanese scallop</name>
    <name type="synonym">Patinopecten yessoensis</name>
    <dbReference type="NCBI Taxonomy" id="6573"/>
    <lineage>
        <taxon>Eukaryota</taxon>
        <taxon>Metazoa</taxon>
        <taxon>Spiralia</taxon>
        <taxon>Lophotrochozoa</taxon>
        <taxon>Mollusca</taxon>
        <taxon>Bivalvia</taxon>
        <taxon>Autobranchia</taxon>
        <taxon>Pteriomorphia</taxon>
        <taxon>Pectinida</taxon>
        <taxon>Pectinoidea</taxon>
        <taxon>Pectinidae</taxon>
        <taxon>Mizuhopecten</taxon>
    </lineage>
</organism>
<dbReference type="STRING" id="6573.A0A210PEC2"/>
<feature type="region of interest" description="Disordered" evidence="1">
    <location>
        <begin position="127"/>
        <end position="155"/>
    </location>
</feature>
<dbReference type="PANTHER" id="PTHR28601">
    <property type="entry name" value="COILED-COIL DOMAIN-CONTAINING PROTEIN 24"/>
    <property type="match status" value="1"/>
</dbReference>
<dbReference type="EMBL" id="NEDP02076749">
    <property type="protein sequence ID" value="OWF34832.1"/>
    <property type="molecule type" value="Genomic_DNA"/>
</dbReference>
<dbReference type="Pfam" id="PF15669">
    <property type="entry name" value="CCDC24"/>
    <property type="match status" value="1"/>
</dbReference>
<keyword evidence="3" id="KW-1185">Reference proteome</keyword>